<sequence length="121" mass="14187">MTDPEDSKPTIKEVFEQFVAESEEQYYVLRLYIAGNRFQSLKALQNIEKICEEYLHGRHEIEVIDVYQQTEEVVKHNIIVVPTLVKERPLPTRRIIGNLSDTQKVLMGLDIIPRPLPEKKR</sequence>
<dbReference type="InterPro" id="IPR011649">
    <property type="entry name" value="KaiB_domain"/>
</dbReference>
<evidence type="ECO:0000313" key="3">
    <source>
        <dbReference type="Proteomes" id="UP000658720"/>
    </source>
</evidence>
<dbReference type="PANTHER" id="PTHR41709:SF2">
    <property type="entry name" value="CIRCADIAN CLOCK PROTEIN KAIB2"/>
    <property type="match status" value="1"/>
</dbReference>
<dbReference type="SUPFAM" id="SSF52833">
    <property type="entry name" value="Thioredoxin-like"/>
    <property type="match status" value="1"/>
</dbReference>
<keyword evidence="3" id="KW-1185">Reference proteome</keyword>
<dbReference type="InterPro" id="IPR036249">
    <property type="entry name" value="Thioredoxin-like_sf"/>
</dbReference>
<accession>A0ABR9VWA6</accession>
<protein>
    <submittedName>
        <fullName evidence="2">Circadian clock KaiB family protein</fullName>
    </submittedName>
</protein>
<gene>
    <name evidence="2" type="ORF">IQ217_17740</name>
</gene>
<dbReference type="CDD" id="cd02978">
    <property type="entry name" value="KaiB_like"/>
    <property type="match status" value="1"/>
</dbReference>
<name>A0ABR9VWA6_9SYNC</name>
<feature type="domain" description="KaiB" evidence="1">
    <location>
        <begin position="30"/>
        <end position="111"/>
    </location>
</feature>
<dbReference type="Pfam" id="PF07689">
    <property type="entry name" value="KaiB"/>
    <property type="match status" value="1"/>
</dbReference>
<dbReference type="Proteomes" id="UP000658720">
    <property type="component" value="Unassembled WGS sequence"/>
</dbReference>
<dbReference type="PANTHER" id="PTHR41709">
    <property type="entry name" value="KAIB-LIKE PROTEIN 1"/>
    <property type="match status" value="1"/>
</dbReference>
<dbReference type="InterPro" id="IPR039022">
    <property type="entry name" value="KaiB-like"/>
</dbReference>
<evidence type="ECO:0000259" key="1">
    <source>
        <dbReference type="SMART" id="SM01248"/>
    </source>
</evidence>
<proteinExistence type="predicted"/>
<organism evidence="2 3">
    <name type="scientific">Synechocystis salina LEGE 00031</name>
    <dbReference type="NCBI Taxonomy" id="1828736"/>
    <lineage>
        <taxon>Bacteria</taxon>
        <taxon>Bacillati</taxon>
        <taxon>Cyanobacteriota</taxon>
        <taxon>Cyanophyceae</taxon>
        <taxon>Synechococcales</taxon>
        <taxon>Merismopediaceae</taxon>
        <taxon>Synechocystis</taxon>
    </lineage>
</organism>
<comment type="caution">
    <text evidence="2">The sequence shown here is derived from an EMBL/GenBank/DDBJ whole genome shotgun (WGS) entry which is preliminary data.</text>
</comment>
<dbReference type="SMART" id="SM01248">
    <property type="entry name" value="KaiB"/>
    <property type="match status" value="1"/>
</dbReference>
<dbReference type="RefSeq" id="WP_194021141.1">
    <property type="nucleotide sequence ID" value="NZ_JADEVV010000076.1"/>
</dbReference>
<reference evidence="2 3" key="1">
    <citation type="submission" date="2020-10" db="EMBL/GenBank/DDBJ databases">
        <authorList>
            <person name="Castelo-Branco R."/>
            <person name="Eusebio N."/>
            <person name="Adriana R."/>
            <person name="Vieira A."/>
            <person name="Brugerolle De Fraissinette N."/>
            <person name="Rezende De Castro R."/>
            <person name="Schneider M.P."/>
            <person name="Vasconcelos V."/>
            <person name="Leao P.N."/>
        </authorList>
    </citation>
    <scope>NUCLEOTIDE SEQUENCE [LARGE SCALE GENOMIC DNA]</scope>
    <source>
        <strain evidence="2 3">LEGE 00031</strain>
    </source>
</reference>
<dbReference type="EMBL" id="JADEVV010000076">
    <property type="protein sequence ID" value="MBE9255642.1"/>
    <property type="molecule type" value="Genomic_DNA"/>
</dbReference>
<evidence type="ECO:0000313" key="2">
    <source>
        <dbReference type="EMBL" id="MBE9255642.1"/>
    </source>
</evidence>
<dbReference type="Gene3D" id="3.40.30.10">
    <property type="entry name" value="Glutaredoxin"/>
    <property type="match status" value="1"/>
</dbReference>